<dbReference type="EMBL" id="MIJY01000045">
    <property type="protein sequence ID" value="OEG09142.1"/>
    <property type="molecule type" value="Genomic_DNA"/>
</dbReference>
<keyword evidence="1 5" id="KW-0597">Phosphoprotein</keyword>
<feature type="modified residue" description="4-aspartylphosphate" evidence="5">
    <location>
        <position position="53"/>
    </location>
</feature>
<evidence type="ECO:0000313" key="9">
    <source>
        <dbReference type="Proteomes" id="UP000095094"/>
    </source>
</evidence>
<dbReference type="GO" id="GO:0003677">
    <property type="term" value="F:DNA binding"/>
    <property type="evidence" value="ECO:0007669"/>
    <property type="project" value="UniProtKB-KW"/>
</dbReference>
<dbReference type="InterPro" id="IPR000792">
    <property type="entry name" value="Tscrpt_reg_LuxR_C"/>
</dbReference>
<evidence type="ECO:0000313" key="8">
    <source>
        <dbReference type="EMBL" id="OEG09142.1"/>
    </source>
</evidence>
<dbReference type="PROSITE" id="PS50110">
    <property type="entry name" value="RESPONSE_REGULATORY"/>
    <property type="match status" value="1"/>
</dbReference>
<dbReference type="SMART" id="SM00448">
    <property type="entry name" value="REC"/>
    <property type="match status" value="1"/>
</dbReference>
<gene>
    <name evidence="8" type="ORF">BCR25_11265</name>
</gene>
<comment type="caution">
    <text evidence="8">The sequence shown here is derived from an EMBL/GenBank/DDBJ whole genome shotgun (WGS) entry which is preliminary data.</text>
</comment>
<dbReference type="RefSeq" id="WP_069664832.1">
    <property type="nucleotide sequence ID" value="NZ_JBHUJJ010000001.1"/>
</dbReference>
<sequence length="215" mass="24593">MNIIVADDHAVVRSGLRLLLEGQKDWTVVGDAADGTEAFLLLEKYPVDVVLMDMRMPPGENGLQTTRRINEHFPHVKTIILSMHDEEEYVRTALEYGAKGYILKSSPDTVLLEAVEQVAAGKVVIDPLFGQYTKERWTNETADIEKDNKYERLSKREREVLPLVALGYSNKDIAERLFISVKTVEVHKSNLMKKLEFETFSELLQYSMKHQLIDL</sequence>
<dbReference type="CDD" id="cd17535">
    <property type="entry name" value="REC_NarL-like"/>
    <property type="match status" value="1"/>
</dbReference>
<dbReference type="InterPro" id="IPR039420">
    <property type="entry name" value="WalR-like"/>
</dbReference>
<evidence type="ECO:0000256" key="4">
    <source>
        <dbReference type="ARBA" id="ARBA00023163"/>
    </source>
</evidence>
<dbReference type="OrthoDB" id="9780153at2"/>
<dbReference type="InterPro" id="IPR011006">
    <property type="entry name" value="CheY-like_superfamily"/>
</dbReference>
<dbReference type="PANTHER" id="PTHR43214">
    <property type="entry name" value="TWO-COMPONENT RESPONSE REGULATOR"/>
    <property type="match status" value="1"/>
</dbReference>
<keyword evidence="9" id="KW-1185">Reference proteome</keyword>
<dbReference type="Pfam" id="PF00072">
    <property type="entry name" value="Response_reg"/>
    <property type="match status" value="1"/>
</dbReference>
<dbReference type="PROSITE" id="PS00622">
    <property type="entry name" value="HTH_LUXR_1"/>
    <property type="match status" value="1"/>
</dbReference>
<dbReference type="AlphaFoldDB" id="A0A1E5G8X3"/>
<keyword evidence="4" id="KW-0804">Transcription</keyword>
<dbReference type="SMART" id="SM00421">
    <property type="entry name" value="HTH_LUXR"/>
    <property type="match status" value="1"/>
</dbReference>
<dbReference type="PANTHER" id="PTHR43214:SF37">
    <property type="entry name" value="TRANSCRIPTIONAL REGULATORY PROTEIN YDFI"/>
    <property type="match status" value="1"/>
</dbReference>
<dbReference type="GO" id="GO:0006355">
    <property type="term" value="P:regulation of DNA-templated transcription"/>
    <property type="evidence" value="ECO:0007669"/>
    <property type="project" value="InterPro"/>
</dbReference>
<dbReference type="Proteomes" id="UP000095094">
    <property type="component" value="Unassembled WGS sequence"/>
</dbReference>
<accession>A0A1E5G8X3</accession>
<dbReference type="InterPro" id="IPR016032">
    <property type="entry name" value="Sig_transdc_resp-reg_C-effctor"/>
</dbReference>
<evidence type="ECO:0000256" key="1">
    <source>
        <dbReference type="ARBA" id="ARBA00022553"/>
    </source>
</evidence>
<feature type="domain" description="Response regulatory" evidence="7">
    <location>
        <begin position="2"/>
        <end position="119"/>
    </location>
</feature>
<dbReference type="SUPFAM" id="SSF52172">
    <property type="entry name" value="CheY-like"/>
    <property type="match status" value="1"/>
</dbReference>
<dbReference type="InterPro" id="IPR001789">
    <property type="entry name" value="Sig_transdc_resp-reg_receiver"/>
</dbReference>
<proteinExistence type="predicted"/>
<evidence type="ECO:0000256" key="5">
    <source>
        <dbReference type="PROSITE-ProRule" id="PRU00169"/>
    </source>
</evidence>
<keyword evidence="3 8" id="KW-0238">DNA-binding</keyword>
<dbReference type="PRINTS" id="PR00038">
    <property type="entry name" value="HTHLUXR"/>
</dbReference>
<dbReference type="SUPFAM" id="SSF46894">
    <property type="entry name" value="C-terminal effector domain of the bipartite response regulators"/>
    <property type="match status" value="1"/>
</dbReference>
<dbReference type="PROSITE" id="PS50043">
    <property type="entry name" value="HTH_LUXR_2"/>
    <property type="match status" value="1"/>
</dbReference>
<dbReference type="InterPro" id="IPR058245">
    <property type="entry name" value="NreC/VraR/RcsB-like_REC"/>
</dbReference>
<evidence type="ECO:0000256" key="3">
    <source>
        <dbReference type="ARBA" id="ARBA00023125"/>
    </source>
</evidence>
<evidence type="ECO:0000256" key="2">
    <source>
        <dbReference type="ARBA" id="ARBA00023015"/>
    </source>
</evidence>
<dbReference type="Pfam" id="PF00196">
    <property type="entry name" value="GerE"/>
    <property type="match status" value="1"/>
</dbReference>
<dbReference type="Gene3D" id="3.40.50.2300">
    <property type="match status" value="1"/>
</dbReference>
<reference evidence="9" key="1">
    <citation type="submission" date="2016-09" db="EMBL/GenBank/DDBJ databases">
        <authorList>
            <person name="Gulvik C.A."/>
        </authorList>
    </citation>
    <scope>NUCLEOTIDE SEQUENCE [LARGE SCALE GENOMIC DNA]</scope>
    <source>
        <strain evidence="9">LMG 8895</strain>
    </source>
</reference>
<organism evidence="8 9">
    <name type="scientific">Enterococcus termitis</name>
    <dbReference type="NCBI Taxonomy" id="332950"/>
    <lineage>
        <taxon>Bacteria</taxon>
        <taxon>Bacillati</taxon>
        <taxon>Bacillota</taxon>
        <taxon>Bacilli</taxon>
        <taxon>Lactobacillales</taxon>
        <taxon>Enterococcaceae</taxon>
        <taxon>Enterococcus</taxon>
    </lineage>
</organism>
<name>A0A1E5G8X3_9ENTE</name>
<dbReference type="CDD" id="cd06170">
    <property type="entry name" value="LuxR_C_like"/>
    <property type="match status" value="1"/>
</dbReference>
<dbReference type="GO" id="GO:0000160">
    <property type="term" value="P:phosphorelay signal transduction system"/>
    <property type="evidence" value="ECO:0007669"/>
    <property type="project" value="InterPro"/>
</dbReference>
<protein>
    <submittedName>
        <fullName evidence="8">DNA-binding response regulator</fullName>
    </submittedName>
</protein>
<evidence type="ECO:0000259" key="7">
    <source>
        <dbReference type="PROSITE" id="PS50110"/>
    </source>
</evidence>
<keyword evidence="2" id="KW-0805">Transcription regulation</keyword>
<feature type="domain" description="HTH luxR-type" evidence="6">
    <location>
        <begin position="146"/>
        <end position="211"/>
    </location>
</feature>
<evidence type="ECO:0000259" key="6">
    <source>
        <dbReference type="PROSITE" id="PS50043"/>
    </source>
</evidence>